<dbReference type="PANTHER" id="PTHR36381">
    <property type="entry name" value="ETHYLENE-REGULATED TRANSCRIPT 2 (ERT2)"/>
    <property type="match status" value="1"/>
</dbReference>
<organism evidence="3 4">
    <name type="scientific">Ensete ventricosum</name>
    <name type="common">Abyssinian banana</name>
    <name type="synonym">Musa ensete</name>
    <dbReference type="NCBI Taxonomy" id="4639"/>
    <lineage>
        <taxon>Eukaryota</taxon>
        <taxon>Viridiplantae</taxon>
        <taxon>Streptophyta</taxon>
        <taxon>Embryophyta</taxon>
        <taxon>Tracheophyta</taxon>
        <taxon>Spermatophyta</taxon>
        <taxon>Magnoliopsida</taxon>
        <taxon>Liliopsida</taxon>
        <taxon>Zingiberales</taxon>
        <taxon>Musaceae</taxon>
        <taxon>Ensete</taxon>
    </lineage>
</organism>
<evidence type="ECO:0000256" key="1">
    <source>
        <dbReference type="SAM" id="MobiDB-lite"/>
    </source>
</evidence>
<feature type="compositionally biased region" description="Gly residues" evidence="1">
    <location>
        <begin position="10"/>
        <end position="19"/>
    </location>
</feature>
<accession>A0AAV8PHC2</accession>
<evidence type="ECO:0000313" key="4">
    <source>
        <dbReference type="Proteomes" id="UP001222027"/>
    </source>
</evidence>
<dbReference type="EMBL" id="JAQQAF010000005">
    <property type="protein sequence ID" value="KAJ8484491.1"/>
    <property type="molecule type" value="Genomic_DNA"/>
</dbReference>
<proteinExistence type="predicted"/>
<feature type="compositionally biased region" description="Basic residues" evidence="1">
    <location>
        <begin position="51"/>
        <end position="63"/>
    </location>
</feature>
<feature type="transmembrane region" description="Helical" evidence="2">
    <location>
        <begin position="345"/>
        <end position="372"/>
    </location>
</feature>
<feature type="transmembrane region" description="Helical" evidence="2">
    <location>
        <begin position="118"/>
        <end position="137"/>
    </location>
</feature>
<feature type="region of interest" description="Disordered" evidence="1">
    <location>
        <begin position="51"/>
        <end position="91"/>
    </location>
</feature>
<feature type="region of interest" description="Disordered" evidence="1">
    <location>
        <begin position="1"/>
        <end position="23"/>
    </location>
</feature>
<keyword evidence="2" id="KW-0812">Transmembrane</keyword>
<dbReference type="PANTHER" id="PTHR36381:SF1">
    <property type="entry name" value="ETHYLENE-REGULATED TRANSCRIPT 2 (ERT2)"/>
    <property type="match status" value="1"/>
</dbReference>
<name>A0AAV8PHC2_ENSVE</name>
<sequence length="422" mass="45898">MPNPWKKPRPGGGRGGGGVSRFLAGIRPHRGVSLVVQTGFPTSLADLFVKNRGRLRKPSRKKKPPSESDSAASEPPPVTSPLDGGPLPEASSVGRPIPVAADGFPSLPDSIEMKHRRLGIVFGLLLIMTLVLVVLAIERKMLVAGFTLSALALWLLDSIGYRALWFSKPCSDATTRLNSVVGGWEFEGRGVVSPIREGGIDSCSDTVRSESSSLESTDCEQGTEVLLEQCDLAWTGKISLVRDLSSKGNSKAKKLFRKLIPKKHRAQKHGNDEKELSLDLSGRGSITEIEEEDPKAINRDDEAVLSVRDVLSMNASDSVTDHDKQDVEFIRENGHGIRSRSSQKLVFCAVVLLGLLGGKIVALVLTVSWFLFSKSIKSLLNRESLASSELFYRLAHQFGEERGFLHASYAAGVNSGKQSYRQ</sequence>
<keyword evidence="4" id="KW-1185">Reference proteome</keyword>
<protein>
    <submittedName>
        <fullName evidence="3">Uncharacterized protein</fullName>
    </submittedName>
</protein>
<evidence type="ECO:0000256" key="2">
    <source>
        <dbReference type="SAM" id="Phobius"/>
    </source>
</evidence>
<keyword evidence="2" id="KW-0472">Membrane</keyword>
<gene>
    <name evidence="3" type="ORF">OPV22_016976</name>
</gene>
<evidence type="ECO:0000313" key="3">
    <source>
        <dbReference type="EMBL" id="KAJ8484491.1"/>
    </source>
</evidence>
<reference evidence="3 4" key="1">
    <citation type="submission" date="2022-12" db="EMBL/GenBank/DDBJ databases">
        <title>Chromosome-scale assembly of the Ensete ventricosum genome.</title>
        <authorList>
            <person name="Dussert Y."/>
            <person name="Stocks J."/>
            <person name="Wendawek A."/>
            <person name="Woldeyes F."/>
            <person name="Nichols R.A."/>
            <person name="Borrell J.S."/>
        </authorList>
    </citation>
    <scope>NUCLEOTIDE SEQUENCE [LARGE SCALE GENOMIC DNA]</scope>
    <source>
        <strain evidence="4">cv. Maze</strain>
        <tissue evidence="3">Seeds</tissue>
    </source>
</reference>
<dbReference type="AlphaFoldDB" id="A0AAV8PHC2"/>
<dbReference type="Proteomes" id="UP001222027">
    <property type="component" value="Unassembled WGS sequence"/>
</dbReference>
<comment type="caution">
    <text evidence="3">The sequence shown here is derived from an EMBL/GenBank/DDBJ whole genome shotgun (WGS) entry which is preliminary data.</text>
</comment>
<feature type="transmembrane region" description="Helical" evidence="2">
    <location>
        <begin position="143"/>
        <end position="164"/>
    </location>
</feature>
<keyword evidence="2" id="KW-1133">Transmembrane helix</keyword>